<feature type="compositionally biased region" description="Low complexity" evidence="2">
    <location>
        <begin position="15"/>
        <end position="28"/>
    </location>
</feature>
<evidence type="ECO:0000313" key="3">
    <source>
        <dbReference type="EMBL" id="KAK2778202.1"/>
    </source>
</evidence>
<evidence type="ECO:0000313" key="4">
    <source>
        <dbReference type="Proteomes" id="UP001281614"/>
    </source>
</evidence>
<comment type="cofactor">
    <cofactor evidence="1">
        <name>Mg(2+)</name>
        <dbReference type="ChEBI" id="CHEBI:18420"/>
    </cofactor>
</comment>
<sequence length="339" mass="36859">MRRLPGPLSATKPFTARPPRVPRTSPSPRTAPWPHPTLVKTSLRPLSTSTPLANDAHHQNQPPQPFRFETGVSLFAKRAPRPFPPPFLSPPSGSFSDPLSTHHRSRDRRARVDGQIILGQTNGDDAVFASDNFICANDGLRLWSRLILHYWATAVQQDAANHSSDGGAFTPNPVAYLQTAYEQTLRATSDPNDWQGTTTASGALLHYKTLDGSKQVPQVYVTNLGDCQIQEGDVVLAMSDGVIDNLWEHEIIDSIQNSIQRWENGEAGADRVEGDRTGGANGGMKLAAEELVAAAKKIATDPFAESPFMEHAIEEGLPTEGGKLDDISVVAALVRRHEA</sequence>
<keyword evidence="1" id="KW-0904">Protein phosphatase</keyword>
<keyword evidence="1" id="KW-0460">Magnesium</keyword>
<dbReference type="PANTHER" id="PTHR12320:SF24">
    <property type="entry name" value="PROTEIN PHOSPHATASE"/>
    <property type="match status" value="1"/>
</dbReference>
<dbReference type="InterPro" id="IPR039123">
    <property type="entry name" value="PPTC7"/>
</dbReference>
<dbReference type="Gene3D" id="3.60.40.10">
    <property type="entry name" value="PPM-type phosphatase domain"/>
    <property type="match status" value="1"/>
</dbReference>
<organism evidence="3 4">
    <name type="scientific">Colletotrichum kahawae</name>
    <name type="common">Coffee berry disease fungus</name>
    <dbReference type="NCBI Taxonomy" id="34407"/>
    <lineage>
        <taxon>Eukaryota</taxon>
        <taxon>Fungi</taxon>
        <taxon>Dikarya</taxon>
        <taxon>Ascomycota</taxon>
        <taxon>Pezizomycotina</taxon>
        <taxon>Sordariomycetes</taxon>
        <taxon>Hypocreomycetidae</taxon>
        <taxon>Glomerellales</taxon>
        <taxon>Glomerellaceae</taxon>
        <taxon>Colletotrichum</taxon>
        <taxon>Colletotrichum gloeosporioides species complex</taxon>
    </lineage>
</organism>
<dbReference type="PANTHER" id="PTHR12320">
    <property type="entry name" value="PROTEIN PHOSPHATASE 2C"/>
    <property type="match status" value="1"/>
</dbReference>
<protein>
    <recommendedName>
        <fullName evidence="1">Protein phosphatase</fullName>
        <ecNumber evidence="1">3.1.3.16</ecNumber>
    </recommendedName>
</protein>
<dbReference type="GO" id="GO:0004722">
    <property type="term" value="F:protein serine/threonine phosphatase activity"/>
    <property type="evidence" value="ECO:0007669"/>
    <property type="project" value="UniProtKB-EC"/>
</dbReference>
<gene>
    <name evidence="3" type="ORF">CKAH01_03158</name>
</gene>
<feature type="region of interest" description="Disordered" evidence="2">
    <location>
        <begin position="1"/>
        <end position="42"/>
    </location>
</feature>
<keyword evidence="4" id="KW-1185">Reference proteome</keyword>
<dbReference type="SUPFAM" id="SSF81606">
    <property type="entry name" value="PP2C-like"/>
    <property type="match status" value="1"/>
</dbReference>
<comment type="caution">
    <text evidence="3">The sequence shown here is derived from an EMBL/GenBank/DDBJ whole genome shotgun (WGS) entry which is preliminary data.</text>
</comment>
<dbReference type="GO" id="GO:0046872">
    <property type="term" value="F:metal ion binding"/>
    <property type="evidence" value="ECO:0007669"/>
    <property type="project" value="UniProtKB-UniRule"/>
</dbReference>
<comment type="cofactor">
    <cofactor evidence="1">
        <name>Mn(2+)</name>
        <dbReference type="ChEBI" id="CHEBI:29035"/>
    </cofactor>
</comment>
<proteinExistence type="inferred from homology"/>
<feature type="compositionally biased region" description="Low complexity" evidence="2">
    <location>
        <begin position="90"/>
        <end position="99"/>
    </location>
</feature>
<dbReference type="InterPro" id="IPR036457">
    <property type="entry name" value="PPM-type-like_dom_sf"/>
</dbReference>
<evidence type="ECO:0000256" key="2">
    <source>
        <dbReference type="SAM" id="MobiDB-lite"/>
    </source>
</evidence>
<dbReference type="EC" id="3.1.3.16" evidence="1"/>
<reference evidence="3" key="1">
    <citation type="submission" date="2023-02" db="EMBL/GenBank/DDBJ databases">
        <title>Colletotrichum kahawae CIFC_Que2 genome sequencing and assembly.</title>
        <authorList>
            <person name="Baroncelli R."/>
        </authorList>
    </citation>
    <scope>NUCLEOTIDE SEQUENCE</scope>
    <source>
        <strain evidence="3">CIFC_Que2</strain>
    </source>
</reference>
<dbReference type="EMBL" id="VYYT01000013">
    <property type="protein sequence ID" value="KAK2778202.1"/>
    <property type="molecule type" value="Genomic_DNA"/>
</dbReference>
<accession>A0AAD9YTN9</accession>
<keyword evidence="1" id="KW-0378">Hydrolase</keyword>
<dbReference type="Proteomes" id="UP001281614">
    <property type="component" value="Unassembled WGS sequence"/>
</dbReference>
<keyword evidence="1" id="KW-0464">Manganese</keyword>
<comment type="similarity">
    <text evidence="1">Belongs to the PP2C family.</text>
</comment>
<name>A0AAD9YTN9_COLKA</name>
<comment type="catalytic activity">
    <reaction evidence="1">
        <text>O-phospho-L-seryl-[protein] + H2O = L-seryl-[protein] + phosphate</text>
        <dbReference type="Rhea" id="RHEA:20629"/>
        <dbReference type="Rhea" id="RHEA-COMP:9863"/>
        <dbReference type="Rhea" id="RHEA-COMP:11604"/>
        <dbReference type="ChEBI" id="CHEBI:15377"/>
        <dbReference type="ChEBI" id="CHEBI:29999"/>
        <dbReference type="ChEBI" id="CHEBI:43474"/>
        <dbReference type="ChEBI" id="CHEBI:83421"/>
        <dbReference type="EC" id="3.1.3.16"/>
    </reaction>
</comment>
<feature type="region of interest" description="Disordered" evidence="2">
    <location>
        <begin position="89"/>
        <end position="108"/>
    </location>
</feature>
<comment type="catalytic activity">
    <reaction evidence="1">
        <text>O-phospho-L-threonyl-[protein] + H2O = L-threonyl-[protein] + phosphate</text>
        <dbReference type="Rhea" id="RHEA:47004"/>
        <dbReference type="Rhea" id="RHEA-COMP:11060"/>
        <dbReference type="Rhea" id="RHEA-COMP:11605"/>
        <dbReference type="ChEBI" id="CHEBI:15377"/>
        <dbReference type="ChEBI" id="CHEBI:30013"/>
        <dbReference type="ChEBI" id="CHEBI:43474"/>
        <dbReference type="ChEBI" id="CHEBI:61977"/>
        <dbReference type="EC" id="3.1.3.16"/>
    </reaction>
</comment>
<keyword evidence="1" id="KW-0479">Metal-binding</keyword>
<dbReference type="AlphaFoldDB" id="A0AAD9YTN9"/>
<evidence type="ECO:0000256" key="1">
    <source>
        <dbReference type="RuleBase" id="RU366020"/>
    </source>
</evidence>